<gene>
    <name evidence="10" type="ORF">B0T10DRAFT_415996</name>
</gene>
<evidence type="ECO:0000256" key="6">
    <source>
        <dbReference type="ARBA" id="ARBA00023180"/>
    </source>
</evidence>
<protein>
    <submittedName>
        <fullName evidence="10">Major facilitator superfamily domain-containing protein</fullName>
    </submittedName>
</protein>
<dbReference type="Gene3D" id="1.20.1250.20">
    <property type="entry name" value="MFS general substrate transporter like domains"/>
    <property type="match status" value="2"/>
</dbReference>
<evidence type="ECO:0000256" key="1">
    <source>
        <dbReference type="ARBA" id="ARBA00004141"/>
    </source>
</evidence>
<dbReference type="SUPFAM" id="SSF103473">
    <property type="entry name" value="MFS general substrate transporter"/>
    <property type="match status" value="1"/>
</dbReference>
<keyword evidence="3 8" id="KW-0812">Transmembrane</keyword>
<evidence type="ECO:0000256" key="4">
    <source>
        <dbReference type="ARBA" id="ARBA00022989"/>
    </source>
</evidence>
<reference evidence="10 11" key="1">
    <citation type="journal article" date="2021" name="Nat. Commun.">
        <title>Genetic determinants of endophytism in the Arabidopsis root mycobiome.</title>
        <authorList>
            <person name="Mesny F."/>
            <person name="Miyauchi S."/>
            <person name="Thiergart T."/>
            <person name="Pickel B."/>
            <person name="Atanasova L."/>
            <person name="Karlsson M."/>
            <person name="Huettel B."/>
            <person name="Barry K.W."/>
            <person name="Haridas S."/>
            <person name="Chen C."/>
            <person name="Bauer D."/>
            <person name="Andreopoulos W."/>
            <person name="Pangilinan J."/>
            <person name="LaButti K."/>
            <person name="Riley R."/>
            <person name="Lipzen A."/>
            <person name="Clum A."/>
            <person name="Drula E."/>
            <person name="Henrissat B."/>
            <person name="Kohler A."/>
            <person name="Grigoriev I.V."/>
            <person name="Martin F.M."/>
            <person name="Hacquard S."/>
        </authorList>
    </citation>
    <scope>NUCLEOTIDE SEQUENCE [LARGE SCALE GENOMIC DNA]</scope>
    <source>
        <strain evidence="10 11">MPI-CAGE-CH-0241</strain>
    </source>
</reference>
<keyword evidence="4 8" id="KW-1133">Transmembrane helix</keyword>
<dbReference type="OrthoDB" id="6730379at2759"/>
<comment type="subcellular location">
    <subcellularLocation>
        <location evidence="1">Membrane</location>
        <topology evidence="1">Multi-pass membrane protein</topology>
    </subcellularLocation>
</comment>
<dbReference type="FunFam" id="1.20.1250.20:FF:000064">
    <property type="entry name" value="MFS allantoate transporter"/>
    <property type="match status" value="1"/>
</dbReference>
<evidence type="ECO:0000256" key="3">
    <source>
        <dbReference type="ARBA" id="ARBA00022692"/>
    </source>
</evidence>
<evidence type="ECO:0000256" key="2">
    <source>
        <dbReference type="ARBA" id="ARBA00022448"/>
    </source>
</evidence>
<comment type="similarity">
    <text evidence="7">Belongs to the major facilitator superfamily. Allantoate permease family.</text>
</comment>
<evidence type="ECO:0000256" key="5">
    <source>
        <dbReference type="ARBA" id="ARBA00023136"/>
    </source>
</evidence>
<feature type="domain" description="Major facilitator superfamily (MFS) profile" evidence="9">
    <location>
        <begin position="56"/>
        <end position="471"/>
    </location>
</feature>
<dbReference type="PROSITE" id="PS50850">
    <property type="entry name" value="MFS"/>
    <property type="match status" value="1"/>
</dbReference>
<proteinExistence type="inferred from homology"/>
<evidence type="ECO:0000259" key="9">
    <source>
        <dbReference type="PROSITE" id="PS50850"/>
    </source>
</evidence>
<feature type="transmembrane region" description="Helical" evidence="8">
    <location>
        <begin position="187"/>
        <end position="208"/>
    </location>
</feature>
<feature type="transmembrane region" description="Helical" evidence="8">
    <location>
        <begin position="417"/>
        <end position="435"/>
    </location>
</feature>
<dbReference type="Pfam" id="PF07690">
    <property type="entry name" value="MFS_1"/>
    <property type="match status" value="1"/>
</dbReference>
<keyword evidence="2" id="KW-0813">Transport</keyword>
<dbReference type="AlphaFoldDB" id="A0A9P9AJ40"/>
<dbReference type="PANTHER" id="PTHR43791:SF1">
    <property type="entry name" value="ALLANTOATE PERMEASE"/>
    <property type="match status" value="1"/>
</dbReference>
<keyword evidence="6" id="KW-0325">Glycoprotein</keyword>
<dbReference type="Proteomes" id="UP000777438">
    <property type="component" value="Unassembled WGS sequence"/>
</dbReference>
<organism evidence="10 11">
    <name type="scientific">Thelonectria olida</name>
    <dbReference type="NCBI Taxonomy" id="1576542"/>
    <lineage>
        <taxon>Eukaryota</taxon>
        <taxon>Fungi</taxon>
        <taxon>Dikarya</taxon>
        <taxon>Ascomycota</taxon>
        <taxon>Pezizomycotina</taxon>
        <taxon>Sordariomycetes</taxon>
        <taxon>Hypocreomycetidae</taxon>
        <taxon>Hypocreales</taxon>
        <taxon>Nectriaceae</taxon>
        <taxon>Thelonectria</taxon>
    </lineage>
</organism>
<dbReference type="InterPro" id="IPR020846">
    <property type="entry name" value="MFS_dom"/>
</dbReference>
<dbReference type="GO" id="GO:0022857">
    <property type="term" value="F:transmembrane transporter activity"/>
    <property type="evidence" value="ECO:0007669"/>
    <property type="project" value="InterPro"/>
</dbReference>
<accession>A0A9P9AJ40</accession>
<dbReference type="InterPro" id="IPR036259">
    <property type="entry name" value="MFS_trans_sf"/>
</dbReference>
<keyword evidence="5 8" id="KW-0472">Membrane</keyword>
<sequence>MAKSNVVVAVGTAVQDTDRSKDADLALKALAGAQPSELQVDDATSARLVKRIDRYMMPLLCVVYALNFLDKTTLNYAAVMGISAPPLEGGIGLQGNQYSWLASAFYFGYLVGEWPTTRLLQRFPLGKYIGFNIIAWGAVLCCFAAVNNFAGALVLRVILGFFESSVTPGFALLTSQWYTKSEQGMRTGLWFSFNGVAQIFGGLVAYGVATGAHGSGYSMASWKIIFLICGGMTTAFGVVFLCIIPDNQTNAWWLTKQDRLLAIQRIKGNQQGIGNRRWKLYQVVEALTDPLSWAFVTYALIAMIPNGGLTNFFSPIIRSFGYTAEEALLYGAPGGAVQLVVVTLSGYLGDRLKNRLLVSSVGLIVAMVGMSLIAALPAELSTGRLAGFYLNQTAICPFVAILSLISTNIAGYTKKTTVAAMYLMAYCVGNIIGPQTFRGNSWAPAEFTFIGCYAVCFFDVIFIWWYCRKRNKEKASRMDVDEGSGMGDKEWLDLTDRENPNFRYTV</sequence>
<evidence type="ECO:0000313" key="11">
    <source>
        <dbReference type="Proteomes" id="UP000777438"/>
    </source>
</evidence>
<dbReference type="EMBL" id="JAGPYM010000043">
    <property type="protein sequence ID" value="KAH6873901.1"/>
    <property type="molecule type" value="Genomic_DNA"/>
</dbReference>
<dbReference type="PANTHER" id="PTHR43791">
    <property type="entry name" value="PERMEASE-RELATED"/>
    <property type="match status" value="1"/>
</dbReference>
<feature type="transmembrane region" description="Helical" evidence="8">
    <location>
        <begin position="388"/>
        <end position="405"/>
    </location>
</feature>
<feature type="transmembrane region" description="Helical" evidence="8">
    <location>
        <begin position="447"/>
        <end position="467"/>
    </location>
</feature>
<evidence type="ECO:0000256" key="8">
    <source>
        <dbReference type="SAM" id="Phobius"/>
    </source>
</evidence>
<feature type="transmembrane region" description="Helical" evidence="8">
    <location>
        <begin position="220"/>
        <end position="244"/>
    </location>
</feature>
<dbReference type="InterPro" id="IPR011701">
    <property type="entry name" value="MFS"/>
</dbReference>
<comment type="caution">
    <text evidence="10">The sequence shown here is derived from an EMBL/GenBank/DDBJ whole genome shotgun (WGS) entry which is preliminary data.</text>
</comment>
<name>A0A9P9AJ40_9HYPO</name>
<feature type="transmembrane region" description="Helical" evidence="8">
    <location>
        <begin position="128"/>
        <end position="147"/>
    </location>
</feature>
<keyword evidence="11" id="KW-1185">Reference proteome</keyword>
<dbReference type="GO" id="GO:0016020">
    <property type="term" value="C:membrane"/>
    <property type="evidence" value="ECO:0007669"/>
    <property type="project" value="UniProtKB-SubCell"/>
</dbReference>
<feature type="transmembrane region" description="Helical" evidence="8">
    <location>
        <begin position="327"/>
        <end position="349"/>
    </location>
</feature>
<feature type="transmembrane region" description="Helical" evidence="8">
    <location>
        <begin position="153"/>
        <end position="175"/>
    </location>
</feature>
<evidence type="ECO:0000256" key="7">
    <source>
        <dbReference type="ARBA" id="ARBA00037968"/>
    </source>
</evidence>
<feature type="transmembrane region" description="Helical" evidence="8">
    <location>
        <begin position="286"/>
        <end position="307"/>
    </location>
</feature>
<feature type="transmembrane region" description="Helical" evidence="8">
    <location>
        <begin position="356"/>
        <end position="376"/>
    </location>
</feature>
<evidence type="ECO:0000313" key="10">
    <source>
        <dbReference type="EMBL" id="KAH6873901.1"/>
    </source>
</evidence>